<dbReference type="InParanoid" id="A0A7J6ITY5"/>
<evidence type="ECO:0000313" key="2">
    <source>
        <dbReference type="Proteomes" id="UP000011096"/>
    </source>
</evidence>
<accession>A0A7J6ITY5</accession>
<sequence>MLGDLRSFDLFDLTAGARNSLQRIEFTYILCAPRLSTFRDFMSRFSGARTALNETNEGSPESISLTKCRKVSIHC</sequence>
<keyword evidence="2" id="KW-1185">Reference proteome</keyword>
<reference evidence="1 2" key="1">
    <citation type="submission" date="2012-08" db="EMBL/GenBank/DDBJ databases">
        <authorList>
            <person name="Gan P.H.P."/>
            <person name="Ikeda K."/>
            <person name="Irieda H."/>
            <person name="Narusaka M."/>
            <person name="O'Connell R.J."/>
            <person name="Narusaka Y."/>
            <person name="Takano Y."/>
            <person name="Kubo Y."/>
            <person name="Shirasu K."/>
        </authorList>
    </citation>
    <scope>NUCLEOTIDE SEQUENCE [LARGE SCALE GENOMIC DNA]</scope>
    <source>
        <strain evidence="1 2">Nara gc5</strain>
    </source>
</reference>
<dbReference type="AlphaFoldDB" id="A0A7J6ITY5"/>
<evidence type="ECO:0000313" key="1">
    <source>
        <dbReference type="EMBL" id="KAF4480575.1"/>
    </source>
</evidence>
<dbReference type="RefSeq" id="XP_066008138.1">
    <property type="nucleotide sequence ID" value="XM_066152488.1"/>
</dbReference>
<dbReference type="EMBL" id="ANPB02000006">
    <property type="protein sequence ID" value="KAF4480575.1"/>
    <property type="molecule type" value="Genomic_DNA"/>
</dbReference>
<dbReference type="GeneID" id="90980142"/>
<proteinExistence type="predicted"/>
<comment type="caution">
    <text evidence="1">The sequence shown here is derived from an EMBL/GenBank/DDBJ whole genome shotgun (WGS) entry which is preliminary data.</text>
</comment>
<reference evidence="1 2" key="2">
    <citation type="submission" date="2020-04" db="EMBL/GenBank/DDBJ databases">
        <title>Genome sequencing and assembly of multiple isolates from the Colletotrichum gloeosporioides species complex.</title>
        <authorList>
            <person name="Gan P."/>
            <person name="Shirasu K."/>
        </authorList>
    </citation>
    <scope>NUCLEOTIDE SEQUENCE [LARGE SCALE GENOMIC DNA]</scope>
    <source>
        <strain evidence="1 2">Nara gc5</strain>
    </source>
</reference>
<protein>
    <submittedName>
        <fullName evidence="1">Uncharacterized protein</fullName>
    </submittedName>
</protein>
<name>A0A7J6ITY5_COLFN</name>
<gene>
    <name evidence="1" type="ORF">CGGC5_v011145</name>
</gene>
<organism evidence="1 2">
    <name type="scientific">Colletotrichum fructicola (strain Nara gc5)</name>
    <name type="common">Anthracnose fungus</name>
    <name type="synonym">Colletotrichum gloeosporioides (strain Nara gc5)</name>
    <dbReference type="NCBI Taxonomy" id="1213859"/>
    <lineage>
        <taxon>Eukaryota</taxon>
        <taxon>Fungi</taxon>
        <taxon>Dikarya</taxon>
        <taxon>Ascomycota</taxon>
        <taxon>Pezizomycotina</taxon>
        <taxon>Sordariomycetes</taxon>
        <taxon>Hypocreomycetidae</taxon>
        <taxon>Glomerellales</taxon>
        <taxon>Glomerellaceae</taxon>
        <taxon>Colletotrichum</taxon>
        <taxon>Colletotrichum gloeosporioides species complex</taxon>
    </lineage>
</organism>
<dbReference type="Proteomes" id="UP000011096">
    <property type="component" value="Unassembled WGS sequence"/>
</dbReference>